<organism evidence="2">
    <name type="scientific">Cacopsylla melanoneura</name>
    <dbReference type="NCBI Taxonomy" id="428564"/>
    <lineage>
        <taxon>Eukaryota</taxon>
        <taxon>Metazoa</taxon>
        <taxon>Ecdysozoa</taxon>
        <taxon>Arthropoda</taxon>
        <taxon>Hexapoda</taxon>
        <taxon>Insecta</taxon>
        <taxon>Pterygota</taxon>
        <taxon>Neoptera</taxon>
        <taxon>Paraneoptera</taxon>
        <taxon>Hemiptera</taxon>
        <taxon>Sternorrhyncha</taxon>
        <taxon>Psylloidea</taxon>
        <taxon>Psyllidae</taxon>
        <taxon>Psyllinae</taxon>
        <taxon>Cacopsylla</taxon>
    </lineage>
</organism>
<keyword evidence="1" id="KW-0472">Membrane</keyword>
<sequence>MISAAEFSKSKRKLPSILKKKHKQQNSFTCVWIVQGGPFIFMGFVFVMKLKPFILDNMKWITFFSRCRKCICSYGGSTGGREILDMSEFIRKISPYKVRVKVEH</sequence>
<proteinExistence type="predicted"/>
<dbReference type="AlphaFoldDB" id="A0A8D8SHS3"/>
<protein>
    <submittedName>
        <fullName evidence="2">Uncharacterized protein</fullName>
    </submittedName>
</protein>
<name>A0A8D8SHS3_9HEMI</name>
<evidence type="ECO:0000256" key="1">
    <source>
        <dbReference type="SAM" id="Phobius"/>
    </source>
</evidence>
<keyword evidence="1" id="KW-1133">Transmembrane helix</keyword>
<feature type="transmembrane region" description="Helical" evidence="1">
    <location>
        <begin position="28"/>
        <end position="48"/>
    </location>
</feature>
<evidence type="ECO:0000313" key="2">
    <source>
        <dbReference type="EMBL" id="CAG6668836.1"/>
    </source>
</evidence>
<accession>A0A8D8SHS3</accession>
<dbReference type="EMBL" id="HBUF01219672">
    <property type="protein sequence ID" value="CAG6668836.1"/>
    <property type="molecule type" value="Transcribed_RNA"/>
</dbReference>
<keyword evidence="1" id="KW-0812">Transmembrane</keyword>
<reference evidence="2" key="1">
    <citation type="submission" date="2021-05" db="EMBL/GenBank/DDBJ databases">
        <authorList>
            <person name="Alioto T."/>
            <person name="Alioto T."/>
            <person name="Gomez Garrido J."/>
        </authorList>
    </citation>
    <scope>NUCLEOTIDE SEQUENCE</scope>
</reference>